<evidence type="ECO:0000313" key="6">
    <source>
        <dbReference type="Proteomes" id="UP000008694"/>
    </source>
</evidence>
<dbReference type="SUPFAM" id="SSF55797">
    <property type="entry name" value="PR-1-like"/>
    <property type="match status" value="1"/>
</dbReference>
<dbReference type="Gramene" id="Al_scaffold_0003_2653">
    <property type="protein sequence ID" value="Al_scaffold_0003_2653"/>
    <property type="gene ID" value="Al_scaffold_0003_2653"/>
</dbReference>
<evidence type="ECO:0000256" key="2">
    <source>
        <dbReference type="ARBA" id="ARBA00023265"/>
    </source>
</evidence>
<accession>D7L4B9</accession>
<evidence type="ECO:0000259" key="4">
    <source>
        <dbReference type="SMART" id="SM00198"/>
    </source>
</evidence>
<sequence>MKNKSIYGYIIIVVTLLSVVARVTLAQPPKGHPGADINPQQTLAAHNKARAEDGVGPMVWNDTLAAYAQSFANKRIGDCALTHSSGPYGENIILGRYPDSNLSGPVAVGYWMEEKPNYNYKLNKCDFACHDYTQIVWRNSVRLGCGSVRCQNDANVWIICSYDPPGNIPAELRDHLSPIAVVTQNRAIVLHLKLMVQSHPTGLSKNNLLKLFEPRPPLEYKPPSEKRKCPHCMAQLVSNFAEPGDAP</sequence>
<evidence type="ECO:0000256" key="3">
    <source>
        <dbReference type="SAM" id="SignalP"/>
    </source>
</evidence>
<evidence type="ECO:0000256" key="1">
    <source>
        <dbReference type="ARBA" id="ARBA00003143"/>
    </source>
</evidence>
<dbReference type="Gene3D" id="3.40.33.10">
    <property type="entry name" value="CAP"/>
    <property type="match status" value="1"/>
</dbReference>
<name>D7L4B9_ARALL</name>
<dbReference type="InterPro" id="IPR002413">
    <property type="entry name" value="V5_allergen-like"/>
</dbReference>
<dbReference type="EMBL" id="GL348715">
    <property type="protein sequence ID" value="EFH59765.1"/>
    <property type="molecule type" value="Genomic_DNA"/>
</dbReference>
<feature type="chain" id="PRO_5003101424" evidence="3">
    <location>
        <begin position="27"/>
        <end position="247"/>
    </location>
</feature>
<dbReference type="PRINTS" id="PR00838">
    <property type="entry name" value="V5ALLERGEN"/>
</dbReference>
<comment type="function">
    <text evidence="1">Probably involved in the defense reaction of plants against pathogens.</text>
</comment>
<keyword evidence="6" id="KW-1185">Reference proteome</keyword>
<keyword evidence="2" id="KW-0611">Plant defense</keyword>
<dbReference type="STRING" id="81972.D7L4B9"/>
<dbReference type="InterPro" id="IPR001283">
    <property type="entry name" value="CRISP-related"/>
</dbReference>
<dbReference type="PANTHER" id="PTHR10334">
    <property type="entry name" value="CYSTEINE-RICH SECRETORY PROTEIN-RELATED"/>
    <property type="match status" value="1"/>
</dbReference>
<dbReference type="eggNOG" id="KOG0113">
    <property type="taxonomic scope" value="Eukaryota"/>
</dbReference>
<keyword evidence="3" id="KW-0732">Signal</keyword>
<proteinExistence type="predicted"/>
<gene>
    <name evidence="5" type="ORF">ARALYDRAFT_673456</name>
</gene>
<dbReference type="Pfam" id="PF12220">
    <property type="entry name" value="U1snRNP70_N"/>
    <property type="match status" value="1"/>
</dbReference>
<dbReference type="eggNOG" id="KOG3017">
    <property type="taxonomic scope" value="Eukaryota"/>
</dbReference>
<dbReference type="CDD" id="cd05381">
    <property type="entry name" value="CAP_PR-1"/>
    <property type="match status" value="1"/>
</dbReference>
<dbReference type="InterPro" id="IPR014044">
    <property type="entry name" value="CAP_dom"/>
</dbReference>
<dbReference type="SMART" id="SM00198">
    <property type="entry name" value="SCP"/>
    <property type="match status" value="1"/>
</dbReference>
<dbReference type="FunFam" id="3.40.33.10:FF:000004">
    <property type="entry name" value="CAP, cysteine-rich secretory protein, antigen 5"/>
    <property type="match status" value="1"/>
</dbReference>
<dbReference type="HOGENOM" id="CLU_1125859_0_0_1"/>
<dbReference type="InterPro" id="IPR022023">
    <property type="entry name" value="U1snRNP70_N"/>
</dbReference>
<dbReference type="AlphaFoldDB" id="D7L4B9"/>
<keyword evidence="2" id="KW-0568">Pathogenesis-related protein</keyword>
<dbReference type="Proteomes" id="UP000008694">
    <property type="component" value="Unassembled WGS sequence"/>
</dbReference>
<feature type="domain" description="SCP" evidence="4">
    <location>
        <begin position="37"/>
        <end position="170"/>
    </location>
</feature>
<protein>
    <submittedName>
        <fullName evidence="5">Predicted protein</fullName>
    </submittedName>
</protein>
<dbReference type="PRINTS" id="PR00837">
    <property type="entry name" value="V5TPXLIKE"/>
</dbReference>
<feature type="signal peptide" evidence="3">
    <location>
        <begin position="1"/>
        <end position="26"/>
    </location>
</feature>
<organism evidence="6">
    <name type="scientific">Arabidopsis lyrata subsp. lyrata</name>
    <name type="common">Lyre-leaved rock-cress</name>
    <dbReference type="NCBI Taxonomy" id="81972"/>
    <lineage>
        <taxon>Eukaryota</taxon>
        <taxon>Viridiplantae</taxon>
        <taxon>Streptophyta</taxon>
        <taxon>Embryophyta</taxon>
        <taxon>Tracheophyta</taxon>
        <taxon>Spermatophyta</taxon>
        <taxon>Magnoliopsida</taxon>
        <taxon>eudicotyledons</taxon>
        <taxon>Gunneridae</taxon>
        <taxon>Pentapetalae</taxon>
        <taxon>rosids</taxon>
        <taxon>malvids</taxon>
        <taxon>Brassicales</taxon>
        <taxon>Brassicaceae</taxon>
        <taxon>Camelineae</taxon>
        <taxon>Arabidopsis</taxon>
    </lineage>
</organism>
<dbReference type="InterPro" id="IPR035940">
    <property type="entry name" value="CAP_sf"/>
</dbReference>
<dbReference type="Pfam" id="PF00188">
    <property type="entry name" value="CAP"/>
    <property type="match status" value="1"/>
</dbReference>
<evidence type="ECO:0000313" key="5">
    <source>
        <dbReference type="EMBL" id="EFH59765.1"/>
    </source>
</evidence>
<reference evidence="6" key="1">
    <citation type="journal article" date="2011" name="Nat. Genet.">
        <title>The Arabidopsis lyrata genome sequence and the basis of rapid genome size change.</title>
        <authorList>
            <person name="Hu T.T."/>
            <person name="Pattyn P."/>
            <person name="Bakker E.G."/>
            <person name="Cao J."/>
            <person name="Cheng J.-F."/>
            <person name="Clark R.M."/>
            <person name="Fahlgren N."/>
            <person name="Fawcett J.A."/>
            <person name="Grimwood J."/>
            <person name="Gundlach H."/>
            <person name="Haberer G."/>
            <person name="Hollister J.D."/>
            <person name="Ossowski S."/>
            <person name="Ottilar R.P."/>
            <person name="Salamov A.A."/>
            <person name="Schneeberger K."/>
            <person name="Spannagl M."/>
            <person name="Wang X."/>
            <person name="Yang L."/>
            <person name="Nasrallah M.E."/>
            <person name="Bergelson J."/>
            <person name="Carrington J.C."/>
            <person name="Gaut B.S."/>
            <person name="Schmutz J."/>
            <person name="Mayer K.F.X."/>
            <person name="Van de Peer Y."/>
            <person name="Grigoriev I.V."/>
            <person name="Nordborg M."/>
            <person name="Weigel D."/>
            <person name="Guo Y.-L."/>
        </authorList>
    </citation>
    <scope>NUCLEOTIDE SEQUENCE [LARGE SCALE GENOMIC DNA]</scope>
    <source>
        <strain evidence="6">cv. MN47</strain>
    </source>
</reference>